<evidence type="ECO:0000313" key="3">
    <source>
        <dbReference type="EMBL" id="CAB4675718.1"/>
    </source>
</evidence>
<dbReference type="PROSITE" id="PS01066">
    <property type="entry name" value="UPP_SYNTHASE"/>
    <property type="match status" value="1"/>
</dbReference>
<dbReference type="PANTHER" id="PTHR10291">
    <property type="entry name" value="DEHYDRODOLICHYL DIPHOSPHATE SYNTHASE FAMILY MEMBER"/>
    <property type="match status" value="1"/>
</dbReference>
<name>A0A6J6MRS9_9ZZZZ</name>
<comment type="cofactor">
    <cofactor evidence="1">
        <name>Mg(2+)</name>
        <dbReference type="ChEBI" id="CHEBI:18420"/>
    </cofactor>
</comment>
<evidence type="ECO:0000256" key="1">
    <source>
        <dbReference type="ARBA" id="ARBA00001946"/>
    </source>
</evidence>
<dbReference type="InterPro" id="IPR001441">
    <property type="entry name" value="UPP_synth-like"/>
</dbReference>
<dbReference type="HAMAP" id="MF_01139">
    <property type="entry name" value="ISPT"/>
    <property type="match status" value="1"/>
</dbReference>
<dbReference type="CDD" id="cd00475">
    <property type="entry name" value="Cis_IPPS"/>
    <property type="match status" value="1"/>
</dbReference>
<dbReference type="SUPFAM" id="SSF64005">
    <property type="entry name" value="Undecaprenyl diphosphate synthase"/>
    <property type="match status" value="1"/>
</dbReference>
<dbReference type="Pfam" id="PF01255">
    <property type="entry name" value="Prenyltransf"/>
    <property type="match status" value="1"/>
</dbReference>
<accession>A0A6J6MRS9</accession>
<dbReference type="GO" id="GO:0045547">
    <property type="term" value="F:ditrans,polycis-polyprenyl diphosphate synthase [(2E,6E)-farnesyl diphosphate specific] activity"/>
    <property type="evidence" value="ECO:0007669"/>
    <property type="project" value="TreeGrafter"/>
</dbReference>
<dbReference type="InterPro" id="IPR036424">
    <property type="entry name" value="UPP_synth-like_sf"/>
</dbReference>
<dbReference type="Gene3D" id="3.40.1180.10">
    <property type="entry name" value="Decaprenyl diphosphate synthase-like"/>
    <property type="match status" value="1"/>
</dbReference>
<protein>
    <submittedName>
        <fullName evidence="3">Unannotated protein</fullName>
    </submittedName>
</protein>
<reference evidence="3" key="1">
    <citation type="submission" date="2020-05" db="EMBL/GenBank/DDBJ databases">
        <authorList>
            <person name="Chiriac C."/>
            <person name="Salcher M."/>
            <person name="Ghai R."/>
            <person name="Kavagutti S V."/>
        </authorList>
    </citation>
    <scope>NUCLEOTIDE SEQUENCE</scope>
</reference>
<organism evidence="3">
    <name type="scientific">freshwater metagenome</name>
    <dbReference type="NCBI Taxonomy" id="449393"/>
    <lineage>
        <taxon>unclassified sequences</taxon>
        <taxon>metagenomes</taxon>
        <taxon>ecological metagenomes</taxon>
    </lineage>
</organism>
<gene>
    <name evidence="3" type="ORF">UFOPK2295_01087</name>
</gene>
<dbReference type="NCBIfam" id="TIGR00055">
    <property type="entry name" value="uppS"/>
    <property type="match status" value="1"/>
</dbReference>
<dbReference type="PANTHER" id="PTHR10291:SF0">
    <property type="entry name" value="DEHYDRODOLICHYL DIPHOSPHATE SYNTHASE 2"/>
    <property type="match status" value="1"/>
</dbReference>
<dbReference type="AlphaFoldDB" id="A0A6J6MRS9"/>
<dbReference type="InterPro" id="IPR018520">
    <property type="entry name" value="UPP_synth-like_CS"/>
</dbReference>
<proteinExistence type="inferred from homology"/>
<keyword evidence="2" id="KW-0808">Transferase</keyword>
<dbReference type="GO" id="GO:0016094">
    <property type="term" value="P:polyprenol biosynthetic process"/>
    <property type="evidence" value="ECO:0007669"/>
    <property type="project" value="TreeGrafter"/>
</dbReference>
<sequence length="228" mass="25414">MPASDSNHPLHVACIMDGNGRWARRRGLPRTDGHTAGEEALAEVVRSAAARQVGWLTAFGFSTENWVRPRTEVRHILSLHRKLFSRTEEMNRNNARTRWIGRPFSDKGARTPVLVQKAIRKAIADTSGNTGLSVTIAFDYGSRAELVRASRLAMSQGAVTPASIQANLYDPEMPAVDLLVRTSGEARISNFMLWQIKGAHIYFTERPWPDFNRQEFDQALESLTGSPA</sequence>
<evidence type="ECO:0000256" key="2">
    <source>
        <dbReference type="ARBA" id="ARBA00022679"/>
    </source>
</evidence>
<dbReference type="EMBL" id="CAEZWV010000022">
    <property type="protein sequence ID" value="CAB4675718.1"/>
    <property type="molecule type" value="Genomic_DNA"/>
</dbReference>